<evidence type="ECO:0000256" key="2">
    <source>
        <dbReference type="SAM" id="Phobius"/>
    </source>
</evidence>
<feature type="transmembrane region" description="Helical" evidence="2">
    <location>
        <begin position="144"/>
        <end position="165"/>
    </location>
</feature>
<feature type="non-terminal residue" evidence="4">
    <location>
        <position position="1"/>
    </location>
</feature>
<organism evidence="4 5">
    <name type="scientific">Iphiclides podalirius</name>
    <name type="common">scarce swallowtail</name>
    <dbReference type="NCBI Taxonomy" id="110791"/>
    <lineage>
        <taxon>Eukaryota</taxon>
        <taxon>Metazoa</taxon>
        <taxon>Ecdysozoa</taxon>
        <taxon>Arthropoda</taxon>
        <taxon>Hexapoda</taxon>
        <taxon>Insecta</taxon>
        <taxon>Pterygota</taxon>
        <taxon>Neoptera</taxon>
        <taxon>Endopterygota</taxon>
        <taxon>Lepidoptera</taxon>
        <taxon>Glossata</taxon>
        <taxon>Ditrysia</taxon>
        <taxon>Papilionoidea</taxon>
        <taxon>Papilionidae</taxon>
        <taxon>Papilioninae</taxon>
        <taxon>Iphiclides</taxon>
    </lineage>
</organism>
<accession>A0ABN8I6C7</accession>
<feature type="signal peptide" evidence="3">
    <location>
        <begin position="1"/>
        <end position="18"/>
    </location>
</feature>
<keyword evidence="3" id="KW-0732">Signal</keyword>
<keyword evidence="2" id="KW-0472">Membrane</keyword>
<gene>
    <name evidence="4" type="ORF">IPOD504_LOCUS5662</name>
</gene>
<keyword evidence="2" id="KW-1133">Transmembrane helix</keyword>
<reference evidence="4" key="1">
    <citation type="submission" date="2022-03" db="EMBL/GenBank/DDBJ databases">
        <authorList>
            <person name="Martin H S."/>
        </authorList>
    </citation>
    <scope>NUCLEOTIDE SEQUENCE</scope>
</reference>
<evidence type="ECO:0000256" key="1">
    <source>
        <dbReference type="SAM" id="MobiDB-lite"/>
    </source>
</evidence>
<protein>
    <submittedName>
        <fullName evidence="4">Uncharacterized protein</fullName>
    </submittedName>
</protein>
<feature type="transmembrane region" description="Helical" evidence="2">
    <location>
        <begin position="105"/>
        <end position="132"/>
    </location>
</feature>
<dbReference type="EMBL" id="OW152829">
    <property type="protein sequence ID" value="CAH2047199.1"/>
    <property type="molecule type" value="Genomic_DNA"/>
</dbReference>
<keyword evidence="2" id="KW-0812">Transmembrane</keyword>
<dbReference type="Proteomes" id="UP000837857">
    <property type="component" value="Chromosome 17"/>
</dbReference>
<feature type="region of interest" description="Disordered" evidence="1">
    <location>
        <begin position="280"/>
        <end position="302"/>
    </location>
</feature>
<evidence type="ECO:0000313" key="4">
    <source>
        <dbReference type="EMBL" id="CAH2047199.1"/>
    </source>
</evidence>
<keyword evidence="5" id="KW-1185">Reference proteome</keyword>
<feature type="transmembrane region" description="Helical" evidence="2">
    <location>
        <begin position="171"/>
        <end position="195"/>
    </location>
</feature>
<feature type="chain" id="PRO_5045744107" evidence="3">
    <location>
        <begin position="19"/>
        <end position="463"/>
    </location>
</feature>
<feature type="transmembrane region" description="Helical" evidence="2">
    <location>
        <begin position="71"/>
        <end position="93"/>
    </location>
</feature>
<evidence type="ECO:0000256" key="3">
    <source>
        <dbReference type="SAM" id="SignalP"/>
    </source>
</evidence>
<proteinExistence type="predicted"/>
<sequence length="463" mass="51238">MLIFKCAFIILSSTYILSLCFQIAKETNSLDTGLAFLYVASGAIAGKIIYDRYQQIHVLGSLTPNPNVTSFANRIASLSASFLSLGFLVYLLLFMFKVDNRCLTALNIFICAFGTLYLWVQCIITTYISTLFYDKNLLTLRQCFTNVSFLLLIIMAIFGTITSFLPEASTSGLHVCVIITSLCSYSLTAIFCLYLMSFEKEYKYFAVDLRSELLLDDACSLNNASLSDVDKAVPAQGTVTRTIDKASNTLSYGTFGNINGSLDQVDNDVRTPEEEVLLDNTDSGMSSEENEDSHNASVYNNNNNLHSVSRTVDETKCLKNDTQCAVRWNEIPCCSKDVINKNVNVDHDEMYSGYKSADILNDNEIINSEFIVIDLTCDVDNACESSKFSEEIIGTNVYSVDCDSSSIISVESGQTIVPVANNEIVVSENQKLVSLSLSILLAALLQAMRCFAQFIEDIVIPQR</sequence>
<evidence type="ECO:0000313" key="5">
    <source>
        <dbReference type="Proteomes" id="UP000837857"/>
    </source>
</evidence>
<name>A0ABN8I6C7_9NEOP</name>